<evidence type="ECO:0000313" key="4">
    <source>
        <dbReference type="EMBL" id="AGA90189.1"/>
    </source>
</evidence>
<organism evidence="4 5">
    <name type="scientific">Thioflavicoccus mobilis 8321</name>
    <dbReference type="NCBI Taxonomy" id="765912"/>
    <lineage>
        <taxon>Bacteria</taxon>
        <taxon>Pseudomonadati</taxon>
        <taxon>Pseudomonadota</taxon>
        <taxon>Gammaproteobacteria</taxon>
        <taxon>Chromatiales</taxon>
        <taxon>Chromatiaceae</taxon>
        <taxon>Thioflavicoccus</taxon>
    </lineage>
</organism>
<dbReference type="Gene3D" id="3.30.1420.10">
    <property type="match status" value="1"/>
</dbReference>
<reference evidence="4 5" key="1">
    <citation type="submission" date="2011-09" db="EMBL/GenBank/DDBJ databases">
        <title>Complete sequence of chromosome of Thioflavicoccus mobilis 8321.</title>
        <authorList>
            <consortium name="US DOE Joint Genome Institute"/>
            <person name="Lucas S."/>
            <person name="Han J."/>
            <person name="Lapidus A."/>
            <person name="Cheng J.-F."/>
            <person name="Goodwin L."/>
            <person name="Pitluck S."/>
            <person name="Peters L."/>
            <person name="Ovchinnikova G."/>
            <person name="Lu M."/>
            <person name="Detter J.C."/>
            <person name="Han C."/>
            <person name="Tapia R."/>
            <person name="Land M."/>
            <person name="Hauser L."/>
            <person name="Kyrpides N."/>
            <person name="Ivanova N."/>
            <person name="Pagani I."/>
            <person name="Vogl K."/>
            <person name="Liu Z."/>
            <person name="Imhoff J."/>
            <person name="Thiel V."/>
            <person name="Frigaard N.-U."/>
            <person name="Bryant D."/>
            <person name="Woyke T."/>
        </authorList>
    </citation>
    <scope>NUCLEOTIDE SEQUENCE [LARGE SCALE GENOMIC DNA]</scope>
    <source>
        <strain evidence="4 5">8321</strain>
    </source>
</reference>
<dbReference type="eggNOG" id="COG2920">
    <property type="taxonomic scope" value="Bacteria"/>
</dbReference>
<keyword evidence="2" id="KW-0963">Cytoplasm</keyword>
<dbReference type="GO" id="GO:0016740">
    <property type="term" value="F:transferase activity"/>
    <property type="evidence" value="ECO:0007669"/>
    <property type="project" value="UniProtKB-KW"/>
</dbReference>
<dbReference type="Proteomes" id="UP000010816">
    <property type="component" value="Chromosome"/>
</dbReference>
<dbReference type="InterPro" id="IPR007453">
    <property type="entry name" value="DsrC/TusE"/>
</dbReference>
<name>L0GY06_9GAMM</name>
<proteinExistence type="inferred from homology"/>
<protein>
    <recommendedName>
        <fullName evidence="3">Sulfurtransferase</fullName>
        <ecNumber evidence="3">2.8.1.-</ecNumber>
    </recommendedName>
</protein>
<dbReference type="OrthoDB" id="9786347at2"/>
<comment type="subcellular location">
    <subcellularLocation>
        <location evidence="1">Cytoplasm</location>
    </subcellularLocation>
</comment>
<dbReference type="InterPro" id="IPR043163">
    <property type="entry name" value="DsrC-like_N"/>
</dbReference>
<evidence type="ECO:0000313" key="5">
    <source>
        <dbReference type="Proteomes" id="UP000010816"/>
    </source>
</evidence>
<dbReference type="SUPFAM" id="SSF69721">
    <property type="entry name" value="DsrC, the gamma subunit of dissimilatory sulfite reductase"/>
    <property type="match status" value="1"/>
</dbReference>
<dbReference type="PIRSF" id="PIRSF006223">
    <property type="entry name" value="DsrC_TusE"/>
    <property type="match status" value="1"/>
</dbReference>
<evidence type="ECO:0000256" key="2">
    <source>
        <dbReference type="ARBA" id="ARBA00022490"/>
    </source>
</evidence>
<dbReference type="STRING" id="765912.Thimo_1395"/>
<gene>
    <name evidence="4" type="ORF">Thimo_1395</name>
</gene>
<dbReference type="Pfam" id="PF04358">
    <property type="entry name" value="DsrC"/>
    <property type="match status" value="1"/>
</dbReference>
<dbReference type="Gene3D" id="1.10.10.370">
    <property type="entry name" value="DsrC-like protein, C-terminal domain"/>
    <property type="match status" value="1"/>
</dbReference>
<dbReference type="GO" id="GO:0002143">
    <property type="term" value="P:tRNA wobble position uridine thiolation"/>
    <property type="evidence" value="ECO:0007669"/>
    <property type="project" value="TreeGrafter"/>
</dbReference>
<sequence>MAASARTLSPHPALDQLARDEEGFLLDARDWSSELIEPLAVEAGLELTAERREVIAFIRGYYEERACVPEARTLLRHLAAVWGPERASRRALYRLFPRGYGQQACKIAGMTKPRKLMLDV</sequence>
<dbReference type="RefSeq" id="WP_015280333.1">
    <property type="nucleotide sequence ID" value="NC_019940.1"/>
</dbReference>
<dbReference type="InterPro" id="IPR042072">
    <property type="entry name" value="DsrC-like_C"/>
</dbReference>
<evidence type="ECO:0000256" key="1">
    <source>
        <dbReference type="ARBA" id="ARBA00004496"/>
    </source>
</evidence>
<dbReference type="InterPro" id="IPR025526">
    <property type="entry name" value="DsrC-like_dom_sf"/>
</dbReference>
<comment type="similarity">
    <text evidence="3">Belongs to the dsrC/tusE family.</text>
</comment>
<dbReference type="PANTHER" id="PTHR37010">
    <property type="entry name" value="SULFURTRANSFERASE TUSE"/>
    <property type="match status" value="1"/>
</dbReference>
<dbReference type="AlphaFoldDB" id="L0GY06"/>
<keyword evidence="5" id="KW-1185">Reference proteome</keyword>
<dbReference type="KEGG" id="tmb:Thimo_1395"/>
<evidence type="ECO:0000256" key="3">
    <source>
        <dbReference type="PIRNR" id="PIRNR006223"/>
    </source>
</evidence>
<dbReference type="PANTHER" id="PTHR37010:SF1">
    <property type="entry name" value="SULFURTRANSFERASE TUSE"/>
    <property type="match status" value="1"/>
</dbReference>
<dbReference type="GO" id="GO:0005737">
    <property type="term" value="C:cytoplasm"/>
    <property type="evidence" value="ECO:0007669"/>
    <property type="project" value="UniProtKB-SubCell"/>
</dbReference>
<accession>L0GY06</accession>
<dbReference type="GO" id="GO:0097163">
    <property type="term" value="F:sulfur carrier activity"/>
    <property type="evidence" value="ECO:0007669"/>
    <property type="project" value="TreeGrafter"/>
</dbReference>
<keyword evidence="3" id="KW-0808">Transferase</keyword>
<dbReference type="EMBL" id="CP003051">
    <property type="protein sequence ID" value="AGA90189.1"/>
    <property type="molecule type" value="Genomic_DNA"/>
</dbReference>
<dbReference type="HOGENOM" id="CLU_153199_0_0_6"/>
<dbReference type="NCBIfam" id="TIGR03342">
    <property type="entry name" value="dsrC_tusE_dsvC"/>
    <property type="match status" value="1"/>
</dbReference>
<dbReference type="EC" id="2.8.1.-" evidence="3"/>
<comment type="function">
    <text evidence="3">Part of a sulfur-relay system.</text>
</comment>